<dbReference type="InterPro" id="IPR036629">
    <property type="entry name" value="YjbJ_sf"/>
</dbReference>
<evidence type="ECO:0000313" key="2">
    <source>
        <dbReference type="EMBL" id="KAG0282705.1"/>
    </source>
</evidence>
<evidence type="ECO:0000256" key="1">
    <source>
        <dbReference type="SAM" id="MobiDB-lite"/>
    </source>
</evidence>
<sequence>IMTDRLANTTNAYIGAAKQAIGNTFGNPTLASSGAQQQSRAESAQKAADAKTHAQGAGHKVEGQVQQNVGALTGNAAMESRGNANEVRGDLERKV</sequence>
<proteinExistence type="predicted"/>
<feature type="compositionally biased region" description="Polar residues" evidence="1">
    <location>
        <begin position="26"/>
        <end position="42"/>
    </location>
</feature>
<reference evidence="2 3" key="1">
    <citation type="journal article" date="2020" name="Fungal Divers.">
        <title>Resolving the Mortierellaceae phylogeny through synthesis of multi-gene phylogenetics and phylogenomics.</title>
        <authorList>
            <person name="Vandepol N."/>
            <person name="Liber J."/>
            <person name="Desiro A."/>
            <person name="Na H."/>
            <person name="Kennedy M."/>
            <person name="Barry K."/>
            <person name="Grigoriev I.V."/>
            <person name="Miller A.N."/>
            <person name="O'Donnell K."/>
            <person name="Stajich J.E."/>
            <person name="Bonito G."/>
        </authorList>
    </citation>
    <scope>NUCLEOTIDE SEQUENCE [LARGE SCALE GENOMIC DNA]</scope>
    <source>
        <strain evidence="2 3">AD045</strain>
    </source>
</reference>
<evidence type="ECO:0008006" key="4">
    <source>
        <dbReference type="Google" id="ProtNLM"/>
    </source>
</evidence>
<evidence type="ECO:0000313" key="3">
    <source>
        <dbReference type="Proteomes" id="UP001194696"/>
    </source>
</evidence>
<feature type="non-terminal residue" evidence="2">
    <location>
        <position position="1"/>
    </location>
</feature>
<dbReference type="EMBL" id="JAAAIM010001017">
    <property type="protein sequence ID" value="KAG0282705.1"/>
    <property type="molecule type" value="Genomic_DNA"/>
</dbReference>
<dbReference type="Proteomes" id="UP001194696">
    <property type="component" value="Unassembled WGS sequence"/>
</dbReference>
<organism evidence="2 3">
    <name type="scientific">Linnemannia gamsii</name>
    <dbReference type="NCBI Taxonomy" id="64522"/>
    <lineage>
        <taxon>Eukaryota</taxon>
        <taxon>Fungi</taxon>
        <taxon>Fungi incertae sedis</taxon>
        <taxon>Mucoromycota</taxon>
        <taxon>Mortierellomycotina</taxon>
        <taxon>Mortierellomycetes</taxon>
        <taxon>Mortierellales</taxon>
        <taxon>Mortierellaceae</taxon>
        <taxon>Linnemannia</taxon>
    </lineage>
</organism>
<dbReference type="SUPFAM" id="SSF69047">
    <property type="entry name" value="Hypothetical protein YjbJ"/>
    <property type="match status" value="1"/>
</dbReference>
<accession>A0ABQ7JQ52</accession>
<keyword evidence="3" id="KW-1185">Reference proteome</keyword>
<comment type="caution">
    <text evidence="2">The sequence shown here is derived from an EMBL/GenBank/DDBJ whole genome shotgun (WGS) entry which is preliminary data.</text>
</comment>
<gene>
    <name evidence="2" type="ORF">BGZ96_000204</name>
</gene>
<feature type="region of interest" description="Disordered" evidence="1">
    <location>
        <begin position="26"/>
        <end position="95"/>
    </location>
</feature>
<name>A0ABQ7JQ52_9FUNG</name>
<protein>
    <recommendedName>
        <fullName evidence="4">CsbD family protein</fullName>
    </recommendedName>
</protein>